<organism evidence="3 4">
    <name type="scientific">Elysia chlorotica</name>
    <name type="common">Eastern emerald elysia</name>
    <name type="synonym">Sea slug</name>
    <dbReference type="NCBI Taxonomy" id="188477"/>
    <lineage>
        <taxon>Eukaryota</taxon>
        <taxon>Metazoa</taxon>
        <taxon>Spiralia</taxon>
        <taxon>Lophotrochozoa</taxon>
        <taxon>Mollusca</taxon>
        <taxon>Gastropoda</taxon>
        <taxon>Heterobranchia</taxon>
        <taxon>Euthyneura</taxon>
        <taxon>Panpulmonata</taxon>
        <taxon>Sacoglossa</taxon>
        <taxon>Placobranchoidea</taxon>
        <taxon>Plakobranchidae</taxon>
        <taxon>Elysia</taxon>
    </lineage>
</organism>
<comment type="caution">
    <text evidence="3">The sequence shown here is derived from an EMBL/GenBank/DDBJ whole genome shotgun (WGS) entry which is preliminary data.</text>
</comment>
<feature type="compositionally biased region" description="Low complexity" evidence="1">
    <location>
        <begin position="22"/>
        <end position="36"/>
    </location>
</feature>
<evidence type="ECO:0000313" key="4">
    <source>
        <dbReference type="Proteomes" id="UP000271974"/>
    </source>
</evidence>
<dbReference type="SMART" id="SM00213">
    <property type="entry name" value="UBQ"/>
    <property type="match status" value="1"/>
</dbReference>
<dbReference type="PANTHER" id="PTHR10666">
    <property type="entry name" value="UBIQUITIN"/>
    <property type="match status" value="1"/>
</dbReference>
<dbReference type="PROSITE" id="PS50053">
    <property type="entry name" value="UBIQUITIN_2"/>
    <property type="match status" value="1"/>
</dbReference>
<proteinExistence type="predicted"/>
<feature type="region of interest" description="Disordered" evidence="1">
    <location>
        <begin position="107"/>
        <end position="128"/>
    </location>
</feature>
<dbReference type="Proteomes" id="UP000271974">
    <property type="component" value="Unassembled WGS sequence"/>
</dbReference>
<feature type="domain" description="Ubiquitin-like" evidence="2">
    <location>
        <begin position="148"/>
        <end position="223"/>
    </location>
</feature>
<dbReference type="OrthoDB" id="419317at2759"/>
<sequence>MADNALQTTGEGEGHLADVADSDSGIGSESSCSTPSQSVGSTPDQSVAGTPSGSEMSTPVLSPAVPDSTASFVFPPGAFGHQQDATTGREKQQSAMDVDFTQLIRPATATATATPTPTPTKTTATTTTFPQMDRSGFFVQPDPPRPQMQIFVRNFNGQLQQFQINQDASVTDLKKMIHNKMGVPPSQQRLVYQGKEFTDGTRLEFYGVQSLSEINLLGRLRGGRGDRG</sequence>
<dbReference type="AlphaFoldDB" id="A0A433TZ76"/>
<dbReference type="CDD" id="cd17039">
    <property type="entry name" value="Ubl_ubiquitin_like"/>
    <property type="match status" value="1"/>
</dbReference>
<accession>A0A433TZ76</accession>
<feature type="region of interest" description="Disordered" evidence="1">
    <location>
        <begin position="1"/>
        <end position="95"/>
    </location>
</feature>
<dbReference type="EMBL" id="RQTK01000125">
    <property type="protein sequence ID" value="RUS86874.1"/>
    <property type="molecule type" value="Genomic_DNA"/>
</dbReference>
<feature type="compositionally biased region" description="Polar residues" evidence="1">
    <location>
        <begin position="37"/>
        <end position="60"/>
    </location>
</feature>
<dbReference type="Gene3D" id="3.10.20.90">
    <property type="entry name" value="Phosphatidylinositol 3-kinase Catalytic Subunit, Chain A, domain 1"/>
    <property type="match status" value="1"/>
</dbReference>
<dbReference type="InterPro" id="IPR000626">
    <property type="entry name" value="Ubiquitin-like_dom"/>
</dbReference>
<dbReference type="STRING" id="188477.A0A433TZ76"/>
<protein>
    <recommendedName>
        <fullName evidence="2">Ubiquitin-like domain-containing protein</fullName>
    </recommendedName>
</protein>
<dbReference type="InterPro" id="IPR029071">
    <property type="entry name" value="Ubiquitin-like_domsf"/>
</dbReference>
<dbReference type="Pfam" id="PF00240">
    <property type="entry name" value="ubiquitin"/>
    <property type="match status" value="1"/>
</dbReference>
<keyword evidence="4" id="KW-1185">Reference proteome</keyword>
<feature type="compositionally biased region" description="Polar residues" evidence="1">
    <location>
        <begin position="1"/>
        <end position="10"/>
    </location>
</feature>
<evidence type="ECO:0000259" key="2">
    <source>
        <dbReference type="PROSITE" id="PS50053"/>
    </source>
</evidence>
<gene>
    <name evidence="3" type="ORF">EGW08_005353</name>
</gene>
<dbReference type="SUPFAM" id="SSF54236">
    <property type="entry name" value="Ubiquitin-like"/>
    <property type="match status" value="1"/>
</dbReference>
<dbReference type="InterPro" id="IPR050158">
    <property type="entry name" value="Ubiquitin_ubiquitin-like"/>
</dbReference>
<evidence type="ECO:0000313" key="3">
    <source>
        <dbReference type="EMBL" id="RUS86874.1"/>
    </source>
</evidence>
<dbReference type="PRINTS" id="PR00348">
    <property type="entry name" value="UBIQUITIN"/>
</dbReference>
<evidence type="ECO:0000256" key="1">
    <source>
        <dbReference type="SAM" id="MobiDB-lite"/>
    </source>
</evidence>
<name>A0A433TZ76_ELYCH</name>
<dbReference type="InterPro" id="IPR019956">
    <property type="entry name" value="Ubiquitin_dom"/>
</dbReference>
<reference evidence="3 4" key="1">
    <citation type="submission" date="2019-01" db="EMBL/GenBank/DDBJ databases">
        <title>A draft genome assembly of the solar-powered sea slug Elysia chlorotica.</title>
        <authorList>
            <person name="Cai H."/>
            <person name="Li Q."/>
            <person name="Fang X."/>
            <person name="Li J."/>
            <person name="Curtis N.E."/>
            <person name="Altenburger A."/>
            <person name="Shibata T."/>
            <person name="Feng M."/>
            <person name="Maeda T."/>
            <person name="Schwartz J.A."/>
            <person name="Shigenobu S."/>
            <person name="Lundholm N."/>
            <person name="Nishiyama T."/>
            <person name="Yang H."/>
            <person name="Hasebe M."/>
            <person name="Li S."/>
            <person name="Pierce S.K."/>
            <person name="Wang J."/>
        </authorList>
    </citation>
    <scope>NUCLEOTIDE SEQUENCE [LARGE SCALE GENOMIC DNA]</scope>
    <source>
        <strain evidence="3">EC2010</strain>
        <tissue evidence="3">Whole organism of an adult</tissue>
    </source>
</reference>